<evidence type="ECO:0000313" key="3">
    <source>
        <dbReference type="Proteomes" id="UP000198324"/>
    </source>
</evidence>
<feature type="domain" description="Helix-turn-helix" evidence="1">
    <location>
        <begin position="8"/>
        <end position="54"/>
    </location>
</feature>
<dbReference type="RefSeq" id="WP_089274416.1">
    <property type="nucleotide sequence ID" value="NZ_FZOC01000004.1"/>
</dbReference>
<sequence>MREIPAAYLTVEEAAAHVGKSTRTLLRWAKQYQIPRKGPCRNQFGRADLDAFMDDPEVFLAAKIHMPRHKGGGFTRVVA</sequence>
<reference evidence="2 3" key="1">
    <citation type="submission" date="2017-06" db="EMBL/GenBank/DDBJ databases">
        <authorList>
            <person name="Kim H.J."/>
            <person name="Triplett B.A."/>
        </authorList>
    </citation>
    <scope>NUCLEOTIDE SEQUENCE [LARGE SCALE GENOMIC DNA]</scope>
    <source>
        <strain evidence="2 3">DSM 13116</strain>
    </source>
</reference>
<organism evidence="2 3">
    <name type="scientific">Humidesulfovibrio mexicanus</name>
    <dbReference type="NCBI Taxonomy" id="147047"/>
    <lineage>
        <taxon>Bacteria</taxon>
        <taxon>Pseudomonadati</taxon>
        <taxon>Thermodesulfobacteriota</taxon>
        <taxon>Desulfovibrionia</taxon>
        <taxon>Desulfovibrionales</taxon>
        <taxon>Desulfovibrionaceae</taxon>
        <taxon>Humidesulfovibrio</taxon>
    </lineage>
</organism>
<evidence type="ECO:0000259" key="1">
    <source>
        <dbReference type="Pfam" id="PF12728"/>
    </source>
</evidence>
<evidence type="ECO:0000313" key="2">
    <source>
        <dbReference type="EMBL" id="SNR98816.1"/>
    </source>
</evidence>
<dbReference type="EMBL" id="FZOC01000004">
    <property type="protein sequence ID" value="SNR98816.1"/>
    <property type="molecule type" value="Genomic_DNA"/>
</dbReference>
<protein>
    <recommendedName>
        <fullName evidence="1">Helix-turn-helix domain-containing protein</fullName>
    </recommendedName>
</protein>
<dbReference type="SUPFAM" id="SSF46955">
    <property type="entry name" value="Putative DNA-binding domain"/>
    <property type="match status" value="1"/>
</dbReference>
<dbReference type="InterPro" id="IPR041657">
    <property type="entry name" value="HTH_17"/>
</dbReference>
<dbReference type="OrthoDB" id="5458512at2"/>
<gene>
    <name evidence="2" type="ORF">SAMN04488503_2206</name>
</gene>
<dbReference type="InterPro" id="IPR009061">
    <property type="entry name" value="DNA-bd_dom_put_sf"/>
</dbReference>
<dbReference type="Pfam" id="PF12728">
    <property type="entry name" value="HTH_17"/>
    <property type="match status" value="1"/>
</dbReference>
<dbReference type="Proteomes" id="UP000198324">
    <property type="component" value="Unassembled WGS sequence"/>
</dbReference>
<name>A0A239ASY2_9BACT</name>
<proteinExistence type="predicted"/>
<keyword evidence="3" id="KW-1185">Reference proteome</keyword>
<dbReference type="AlphaFoldDB" id="A0A239ASY2"/>
<accession>A0A239ASY2</accession>